<dbReference type="PROSITE" id="PS50231">
    <property type="entry name" value="RICIN_B_LECTIN"/>
    <property type="match status" value="1"/>
</dbReference>
<proteinExistence type="predicted"/>
<organism evidence="1 2">
    <name type="scientific">Neocallimastix californiae</name>
    <dbReference type="NCBI Taxonomy" id="1754190"/>
    <lineage>
        <taxon>Eukaryota</taxon>
        <taxon>Fungi</taxon>
        <taxon>Fungi incertae sedis</taxon>
        <taxon>Chytridiomycota</taxon>
        <taxon>Chytridiomycota incertae sedis</taxon>
        <taxon>Neocallimastigomycetes</taxon>
        <taxon>Neocallimastigales</taxon>
        <taxon>Neocallimastigaceae</taxon>
        <taxon>Neocallimastix</taxon>
    </lineage>
</organism>
<gene>
    <name evidence="1" type="ORF">LY90DRAFT_639904</name>
</gene>
<reference evidence="1 2" key="1">
    <citation type="submission" date="2016-08" db="EMBL/GenBank/DDBJ databases">
        <title>A Parts List for Fungal Cellulosomes Revealed by Comparative Genomics.</title>
        <authorList>
            <consortium name="DOE Joint Genome Institute"/>
            <person name="Haitjema C.H."/>
            <person name="Gilmore S.P."/>
            <person name="Henske J.K."/>
            <person name="Solomon K.V."/>
            <person name="De Groot R."/>
            <person name="Kuo A."/>
            <person name="Mondo S.J."/>
            <person name="Salamov A.A."/>
            <person name="Labutti K."/>
            <person name="Zhao Z."/>
            <person name="Chiniquy J."/>
            <person name="Barry K."/>
            <person name="Brewer H.M."/>
            <person name="Purvine S.O."/>
            <person name="Wright A.T."/>
            <person name="Boxma B."/>
            <person name="Van Alen T."/>
            <person name="Hackstein J.H."/>
            <person name="Baker S.E."/>
            <person name="Grigoriev I.V."/>
            <person name="O'Malley M.A."/>
        </authorList>
    </citation>
    <scope>NUCLEOTIDE SEQUENCE [LARGE SCALE GENOMIC DNA]</scope>
    <source>
        <strain evidence="1 2">G1</strain>
    </source>
</reference>
<keyword evidence="2" id="KW-1185">Reference proteome</keyword>
<comment type="caution">
    <text evidence="1">The sequence shown here is derived from an EMBL/GenBank/DDBJ whole genome shotgun (WGS) entry which is preliminary data.</text>
</comment>
<sequence length="109" mass="13250">MGKCDNNALFNYNNNYKTIMSKYYNDRCVGYEKLHSYGVALYSVTKKSVTLYDCSEEVNDDQMWQLTTSFPRKIVTTTRTTYYYYYYYTTTTTTNYYYNYEISISYYKY</sequence>
<evidence type="ECO:0000313" key="1">
    <source>
        <dbReference type="EMBL" id="ORY04044.1"/>
    </source>
</evidence>
<dbReference type="EMBL" id="MCOG01000469">
    <property type="protein sequence ID" value="ORY04044.1"/>
    <property type="molecule type" value="Genomic_DNA"/>
</dbReference>
<protein>
    <submittedName>
        <fullName evidence="1">Uncharacterized protein</fullName>
    </submittedName>
</protein>
<accession>A0A1Y1Z1S9</accession>
<evidence type="ECO:0000313" key="2">
    <source>
        <dbReference type="Proteomes" id="UP000193920"/>
    </source>
</evidence>
<dbReference type="AlphaFoldDB" id="A0A1Y1Z1S9"/>
<dbReference type="Proteomes" id="UP000193920">
    <property type="component" value="Unassembled WGS sequence"/>
</dbReference>
<name>A0A1Y1Z1S9_9FUNG</name>